<dbReference type="InterPro" id="IPR001083">
    <property type="entry name" value="Cu_fist_DNA-bd_dom"/>
</dbReference>
<sequence>MIIYDGKKYACASCIRGHRSSTCRHTDRMLVKVRNRGRHASMDIRKVIMVDTDSQVTPEEGSPSCDKCYEDSKSECDKMNRQPILFLRTKKTQRAILADGNLKIIVENDATAEDESGKPHPPFKYISEKEFLRMHLVDEREPSCACKTRLKSKNDDEKVVPRSEPPQEASKKAFVSAQNDAARSALPLASDPRQMVELLTHRGLYLSTQCSCEEDHCLCANCLLHRNEEELSTYIQRSGVPLTNLGEAQLSNPMLTAPGTCECTPEECECNGCPDHPGENISFNRLLLMGLLNAPLKRKTNIVYKGKLIPSQYWWDFLKLHIPLMGDSQVESLDIAGWFERILSIYEPQLTDANLNMEMSQSLFTL</sequence>
<dbReference type="GO" id="GO:0000981">
    <property type="term" value="F:DNA-binding transcription factor activity, RNA polymerase II-specific"/>
    <property type="evidence" value="ECO:0007669"/>
    <property type="project" value="TreeGrafter"/>
</dbReference>
<dbReference type="PANTHER" id="PTHR28088">
    <property type="entry name" value="TRANSCRIPTIONAL ACTIVATOR HAA1-RELATED"/>
    <property type="match status" value="1"/>
</dbReference>
<accession>A0A8J2TBU7</accession>
<dbReference type="GO" id="GO:0006879">
    <property type="term" value="P:intracellular iron ion homeostasis"/>
    <property type="evidence" value="ECO:0007669"/>
    <property type="project" value="TreeGrafter"/>
</dbReference>
<keyword evidence="2" id="KW-0479">Metal-binding</keyword>
<gene>
    <name evidence="9" type="ORF">BN860_00210g</name>
</gene>
<feature type="domain" description="Copper-fist" evidence="8">
    <location>
        <begin position="1"/>
        <end position="40"/>
    </location>
</feature>
<dbReference type="OrthoDB" id="5600085at2759"/>
<dbReference type="Proteomes" id="UP000019375">
    <property type="component" value="Unassembled WGS sequence"/>
</dbReference>
<evidence type="ECO:0000259" key="8">
    <source>
        <dbReference type="PROSITE" id="PS50073"/>
    </source>
</evidence>
<keyword evidence="5" id="KW-0805">Transcription regulation</keyword>
<evidence type="ECO:0000256" key="7">
    <source>
        <dbReference type="ARBA" id="ARBA00023242"/>
    </source>
</evidence>
<dbReference type="GO" id="GO:0045944">
    <property type="term" value="P:positive regulation of transcription by RNA polymerase II"/>
    <property type="evidence" value="ECO:0007669"/>
    <property type="project" value="TreeGrafter"/>
</dbReference>
<reference evidence="10" key="1">
    <citation type="journal article" date="2013" name="Genome Announc.">
        <title>Genome sequence of the food spoilage yeast Zygosaccharomyces bailii CLIB 213(T).</title>
        <authorList>
            <person name="Galeote V."/>
            <person name="Bigey F."/>
            <person name="Devillers H."/>
            <person name="Neuveglise C."/>
            <person name="Dequin S."/>
        </authorList>
    </citation>
    <scope>NUCLEOTIDE SEQUENCE [LARGE SCALE GENOMIC DNA]</scope>
    <source>
        <strain evidence="10">CLIB 213 / ATCC 58445 / CBS 680 / CCRC 21525 / NBRC 1098 / NCYC 1416 / NRRL Y-2227</strain>
    </source>
</reference>
<dbReference type="GO" id="GO:0005634">
    <property type="term" value="C:nucleus"/>
    <property type="evidence" value="ECO:0007669"/>
    <property type="project" value="UniProtKB-SubCell"/>
</dbReference>
<evidence type="ECO:0000256" key="3">
    <source>
        <dbReference type="ARBA" id="ARBA00022833"/>
    </source>
</evidence>
<dbReference type="PROSITE" id="PS50073">
    <property type="entry name" value="COPPER_FIST_2"/>
    <property type="match status" value="1"/>
</dbReference>
<evidence type="ECO:0000256" key="2">
    <source>
        <dbReference type="ARBA" id="ARBA00022723"/>
    </source>
</evidence>
<dbReference type="GO" id="GO:0006878">
    <property type="term" value="P:intracellular copper ion homeostasis"/>
    <property type="evidence" value="ECO:0007669"/>
    <property type="project" value="TreeGrafter"/>
</dbReference>
<organism evidence="9 10">
    <name type="scientific">Zygosaccharomyces bailii (strain CLIB 213 / ATCC 58445 / CBS 680 / BCRC 21525 / NBRC 1098 / NCYC 1416 / NRRL Y-2227)</name>
    <dbReference type="NCBI Taxonomy" id="1333698"/>
    <lineage>
        <taxon>Eukaryota</taxon>
        <taxon>Fungi</taxon>
        <taxon>Dikarya</taxon>
        <taxon>Ascomycota</taxon>
        <taxon>Saccharomycotina</taxon>
        <taxon>Saccharomycetes</taxon>
        <taxon>Saccharomycetales</taxon>
        <taxon>Saccharomycetaceae</taxon>
        <taxon>Zygosaccharomyces</taxon>
    </lineage>
</organism>
<keyword evidence="10" id="KW-1185">Reference proteome</keyword>
<dbReference type="Pfam" id="PF00649">
    <property type="entry name" value="Copper-fist"/>
    <property type="match status" value="1"/>
</dbReference>
<dbReference type="InterPro" id="IPR036395">
    <property type="entry name" value="Cu_fist_DNA-bd_dom_sf"/>
</dbReference>
<name>A0A8J2TBU7_ZYGB2</name>
<evidence type="ECO:0000313" key="10">
    <source>
        <dbReference type="Proteomes" id="UP000019375"/>
    </source>
</evidence>
<evidence type="ECO:0000256" key="5">
    <source>
        <dbReference type="ARBA" id="ARBA00023015"/>
    </source>
</evidence>
<dbReference type="GO" id="GO:0000978">
    <property type="term" value="F:RNA polymerase II cis-regulatory region sequence-specific DNA binding"/>
    <property type="evidence" value="ECO:0007669"/>
    <property type="project" value="TreeGrafter"/>
</dbReference>
<comment type="subcellular location">
    <subcellularLocation>
        <location evidence="1">Nucleus</location>
    </subcellularLocation>
</comment>
<dbReference type="Gene3D" id="3.90.430.10">
    <property type="entry name" value="Copper fist DNA-binding domain"/>
    <property type="match status" value="1"/>
</dbReference>
<keyword evidence="3" id="KW-0862">Zinc</keyword>
<protein>
    <submittedName>
        <fullName evidence="9">ZYBA0S18-00210g1_1</fullName>
    </submittedName>
</protein>
<dbReference type="SMART" id="SM00412">
    <property type="entry name" value="Cu_FIST"/>
    <property type="match status" value="1"/>
</dbReference>
<evidence type="ECO:0000256" key="1">
    <source>
        <dbReference type="ARBA" id="ARBA00004123"/>
    </source>
</evidence>
<evidence type="ECO:0000256" key="6">
    <source>
        <dbReference type="ARBA" id="ARBA00023163"/>
    </source>
</evidence>
<dbReference type="AlphaFoldDB" id="A0A8J2TBU7"/>
<keyword evidence="7" id="KW-0539">Nucleus</keyword>
<keyword evidence="4" id="KW-0186">Copper</keyword>
<evidence type="ECO:0000313" key="9">
    <source>
        <dbReference type="EMBL" id="CDF92017.1"/>
    </source>
</evidence>
<dbReference type="FunFam" id="3.90.430.10:FF:000001">
    <property type="entry name" value="Copper fist DNA-binding protein"/>
    <property type="match status" value="1"/>
</dbReference>
<dbReference type="SMART" id="SM01090">
    <property type="entry name" value="Copper-fist"/>
    <property type="match status" value="1"/>
</dbReference>
<dbReference type="InterPro" id="IPR051763">
    <property type="entry name" value="Copper_Homeo_Regul"/>
</dbReference>
<evidence type="ECO:0000256" key="4">
    <source>
        <dbReference type="ARBA" id="ARBA00023008"/>
    </source>
</evidence>
<keyword evidence="6" id="KW-0804">Transcription</keyword>
<dbReference type="SUPFAM" id="SSF57879">
    <property type="entry name" value="Zinc domain conserved in yeast copper-regulated transcription factors"/>
    <property type="match status" value="1"/>
</dbReference>
<dbReference type="EMBL" id="HG316471">
    <property type="protein sequence ID" value="CDF92017.1"/>
    <property type="molecule type" value="Genomic_DNA"/>
</dbReference>
<dbReference type="PANTHER" id="PTHR28088:SF7">
    <property type="entry name" value="METAL-BINDING ACTIVATOR 1"/>
    <property type="match status" value="1"/>
</dbReference>
<proteinExistence type="predicted"/>
<dbReference type="PRINTS" id="PR00617">
    <property type="entry name" value="COPPERFIST"/>
</dbReference>
<dbReference type="GO" id="GO:0005507">
    <property type="term" value="F:copper ion binding"/>
    <property type="evidence" value="ECO:0007669"/>
    <property type="project" value="InterPro"/>
</dbReference>